<gene>
    <name evidence="3" type="ORF">ABM34_11585</name>
</gene>
<keyword evidence="2" id="KW-1133">Transmembrane helix</keyword>
<dbReference type="EMBL" id="CP012034">
    <property type="protein sequence ID" value="AKP68112.1"/>
    <property type="molecule type" value="Genomic_DNA"/>
</dbReference>
<dbReference type="Proteomes" id="UP000036106">
    <property type="component" value="Chromosome"/>
</dbReference>
<feature type="transmembrane region" description="Helical" evidence="2">
    <location>
        <begin position="52"/>
        <end position="71"/>
    </location>
</feature>
<feature type="region of interest" description="Disordered" evidence="1">
    <location>
        <begin position="1"/>
        <end position="20"/>
    </location>
</feature>
<feature type="transmembrane region" description="Helical" evidence="2">
    <location>
        <begin position="26"/>
        <end position="46"/>
    </location>
</feature>
<protein>
    <submittedName>
        <fullName evidence="3">Uncharacterized protein</fullName>
    </submittedName>
</protein>
<dbReference type="OrthoDB" id="2299378at2"/>
<keyword evidence="4" id="KW-1185">Reference proteome</keyword>
<proteinExistence type="predicted"/>
<name>A0A0H4QJK8_9LACO</name>
<organism evidence="3 4">
    <name type="scientific">Companilactobacillus ginsenosidimutans</name>
    <dbReference type="NCBI Taxonomy" id="1007676"/>
    <lineage>
        <taxon>Bacteria</taxon>
        <taxon>Bacillati</taxon>
        <taxon>Bacillota</taxon>
        <taxon>Bacilli</taxon>
        <taxon>Lactobacillales</taxon>
        <taxon>Lactobacillaceae</taxon>
        <taxon>Companilactobacillus</taxon>
    </lineage>
</organism>
<evidence type="ECO:0000256" key="1">
    <source>
        <dbReference type="SAM" id="MobiDB-lite"/>
    </source>
</evidence>
<evidence type="ECO:0000313" key="4">
    <source>
        <dbReference type="Proteomes" id="UP000036106"/>
    </source>
</evidence>
<evidence type="ECO:0000313" key="3">
    <source>
        <dbReference type="EMBL" id="AKP68112.1"/>
    </source>
</evidence>
<dbReference type="AlphaFoldDB" id="A0A0H4QJK8"/>
<sequence>MNEKEPKSEQPQQKALKNDQRRARRMANLVCFCSVVFLIGWFASQGRMDSPIVWLYSLTPLIIFLIINWAFRFTYKKGKD</sequence>
<keyword evidence="2" id="KW-0472">Membrane</keyword>
<dbReference type="KEGG" id="lgn:ABM34_11585"/>
<reference evidence="4" key="1">
    <citation type="submission" date="2015-07" db="EMBL/GenBank/DDBJ databases">
        <title>Lactobacillus ginsenosidimutans/EMML 3141/ whole genome sequencing.</title>
        <authorList>
            <person name="Kim M.K."/>
            <person name="Im W.-T."/>
            <person name="Srinivasan S."/>
            <person name="Lee J.-J."/>
        </authorList>
    </citation>
    <scope>NUCLEOTIDE SEQUENCE [LARGE SCALE GENOMIC DNA]</scope>
    <source>
        <strain evidence="4">EMML 3041</strain>
    </source>
</reference>
<dbReference type="RefSeq" id="WP_048705904.1">
    <property type="nucleotide sequence ID" value="NZ_CP012034.1"/>
</dbReference>
<accession>A0A0H4QJK8</accession>
<evidence type="ECO:0000256" key="2">
    <source>
        <dbReference type="SAM" id="Phobius"/>
    </source>
</evidence>
<keyword evidence="2" id="KW-0812">Transmembrane</keyword>
<dbReference type="PATRIC" id="fig|1007676.4.peg.2342"/>